<evidence type="ECO:0000313" key="2">
    <source>
        <dbReference type="Proteomes" id="UP000631114"/>
    </source>
</evidence>
<sequence length="183" mass="21414">MTIECNGSIDTIVHASTLYMQQRSLWQELAHLNPLNISWLIMGDFNAYLSPSEKKSSLRPTSASMEEFRDTVNMNQLIEAPTGYMLTLTNNQKIHRRIRGWYDRIPKPTNAPFRFFNMWTSHPDFLEVVKENWKVPIEGHSLFILSQKLKKLKQKLKHWNKYVFGNLGTKITEATHNLEALQH</sequence>
<comment type="caution">
    <text evidence="1">The sequence shown here is derived from an EMBL/GenBank/DDBJ whole genome shotgun (WGS) entry which is preliminary data.</text>
</comment>
<gene>
    <name evidence="1" type="ORF">IFM89_027316</name>
</gene>
<evidence type="ECO:0008006" key="3">
    <source>
        <dbReference type="Google" id="ProtNLM"/>
    </source>
</evidence>
<dbReference type="EMBL" id="JADFTS010000005">
    <property type="protein sequence ID" value="KAF9606635.1"/>
    <property type="molecule type" value="Genomic_DNA"/>
</dbReference>
<name>A0A835HTG0_9MAGN</name>
<dbReference type="SUPFAM" id="SSF56219">
    <property type="entry name" value="DNase I-like"/>
    <property type="match status" value="1"/>
</dbReference>
<dbReference type="AlphaFoldDB" id="A0A835HTG0"/>
<protein>
    <recommendedName>
        <fullName evidence="3">Endonuclease/exonuclease/phosphatase domain-containing protein</fullName>
    </recommendedName>
</protein>
<reference evidence="1 2" key="1">
    <citation type="submission" date="2020-10" db="EMBL/GenBank/DDBJ databases">
        <title>The Coptis chinensis genome and diversification of protoberbering-type alkaloids.</title>
        <authorList>
            <person name="Wang B."/>
            <person name="Shu S."/>
            <person name="Song C."/>
            <person name="Liu Y."/>
        </authorList>
    </citation>
    <scope>NUCLEOTIDE SEQUENCE [LARGE SCALE GENOMIC DNA]</scope>
    <source>
        <strain evidence="1">HL-2020</strain>
        <tissue evidence="1">Leaf</tissue>
    </source>
</reference>
<dbReference type="PANTHER" id="PTHR33710:SF77">
    <property type="entry name" value="DNASE I-LIKE SUPERFAMILY PROTEIN"/>
    <property type="match status" value="1"/>
</dbReference>
<keyword evidence="2" id="KW-1185">Reference proteome</keyword>
<proteinExistence type="predicted"/>
<dbReference type="OrthoDB" id="1742302at2759"/>
<dbReference type="Proteomes" id="UP000631114">
    <property type="component" value="Unassembled WGS sequence"/>
</dbReference>
<accession>A0A835HTG0</accession>
<dbReference type="InterPro" id="IPR036691">
    <property type="entry name" value="Endo/exonu/phosph_ase_sf"/>
</dbReference>
<dbReference type="PANTHER" id="PTHR33710">
    <property type="entry name" value="BNAC02G09200D PROTEIN"/>
    <property type="match status" value="1"/>
</dbReference>
<organism evidence="1 2">
    <name type="scientific">Coptis chinensis</name>
    <dbReference type="NCBI Taxonomy" id="261450"/>
    <lineage>
        <taxon>Eukaryota</taxon>
        <taxon>Viridiplantae</taxon>
        <taxon>Streptophyta</taxon>
        <taxon>Embryophyta</taxon>
        <taxon>Tracheophyta</taxon>
        <taxon>Spermatophyta</taxon>
        <taxon>Magnoliopsida</taxon>
        <taxon>Ranunculales</taxon>
        <taxon>Ranunculaceae</taxon>
        <taxon>Coptidoideae</taxon>
        <taxon>Coptis</taxon>
    </lineage>
</organism>
<evidence type="ECO:0000313" key="1">
    <source>
        <dbReference type="EMBL" id="KAF9606635.1"/>
    </source>
</evidence>
<dbReference type="Gene3D" id="3.60.10.10">
    <property type="entry name" value="Endonuclease/exonuclease/phosphatase"/>
    <property type="match status" value="1"/>
</dbReference>